<sequence>MSIVVKVIDTFPTQDILAIAQVTIDEYLTLHGVKLSIDRTERYHVTLPTSKEGECTITLISDSLKEKIYDGMVHQYEHFIYNYVNSRQGKNVEFIYKLEKERIISSKKKFLTPLIC</sequence>
<evidence type="ECO:0000313" key="2">
    <source>
        <dbReference type="Proteomes" id="UP000030528"/>
    </source>
</evidence>
<organism evidence="1 2">
    <name type="scientific">Pontibacillus halophilus JSM 076056 = DSM 19796</name>
    <dbReference type="NCBI Taxonomy" id="1385510"/>
    <lineage>
        <taxon>Bacteria</taxon>
        <taxon>Bacillati</taxon>
        <taxon>Bacillota</taxon>
        <taxon>Bacilli</taxon>
        <taxon>Bacillales</taxon>
        <taxon>Bacillaceae</taxon>
        <taxon>Pontibacillus</taxon>
    </lineage>
</organism>
<dbReference type="Gene3D" id="3.30.1120.40">
    <property type="entry name" value="Stage V sporulation protein G"/>
    <property type="match status" value="1"/>
</dbReference>
<dbReference type="Proteomes" id="UP000030528">
    <property type="component" value="Unassembled WGS sequence"/>
</dbReference>
<proteinExistence type="predicted"/>
<evidence type="ECO:0000313" key="1">
    <source>
        <dbReference type="EMBL" id="KGX94046.1"/>
    </source>
</evidence>
<accession>A0A0A5GLB3</accession>
<dbReference type="SUPFAM" id="SSF160537">
    <property type="entry name" value="SpoVG-like"/>
    <property type="match status" value="1"/>
</dbReference>
<gene>
    <name evidence="1" type="ORF">N781_00390</name>
</gene>
<name>A0A0A5GLB3_9BACI</name>
<dbReference type="GO" id="GO:0030435">
    <property type="term" value="P:sporulation resulting in formation of a cellular spore"/>
    <property type="evidence" value="ECO:0007669"/>
    <property type="project" value="InterPro"/>
</dbReference>
<dbReference type="AlphaFoldDB" id="A0A0A5GLB3"/>
<dbReference type="EMBL" id="AVPE01000001">
    <property type="protein sequence ID" value="KGX94046.1"/>
    <property type="molecule type" value="Genomic_DNA"/>
</dbReference>
<keyword evidence="2" id="KW-1185">Reference proteome</keyword>
<dbReference type="RefSeq" id="WP_026799200.1">
    <property type="nucleotide sequence ID" value="NZ_AULI01000001.1"/>
</dbReference>
<dbReference type="STRING" id="1385510.GCA_000425205_00401"/>
<reference evidence="1 2" key="1">
    <citation type="submission" date="2013-08" db="EMBL/GenBank/DDBJ databases">
        <authorList>
            <person name="Huang J."/>
            <person name="Wang G."/>
        </authorList>
    </citation>
    <scope>NUCLEOTIDE SEQUENCE [LARGE SCALE GENOMIC DNA]</scope>
    <source>
        <strain evidence="1 2">JSM 076056</strain>
    </source>
</reference>
<dbReference type="InterPro" id="IPR036751">
    <property type="entry name" value="SpoVG_sf"/>
</dbReference>
<protein>
    <submittedName>
        <fullName evidence="1">Uncharacterized protein</fullName>
    </submittedName>
</protein>
<dbReference type="OrthoDB" id="2906175at2"/>
<comment type="caution">
    <text evidence="1">The sequence shown here is derived from an EMBL/GenBank/DDBJ whole genome shotgun (WGS) entry which is preliminary data.</text>
</comment>